<keyword evidence="2" id="KW-1185">Reference proteome</keyword>
<comment type="caution">
    <text evidence="1">The sequence shown here is derived from an EMBL/GenBank/DDBJ whole genome shotgun (WGS) entry which is preliminary data.</text>
</comment>
<dbReference type="AlphaFoldDB" id="A0AAE1E402"/>
<organism evidence="1 2">
    <name type="scientific">Elysia crispata</name>
    <name type="common">lettuce slug</name>
    <dbReference type="NCBI Taxonomy" id="231223"/>
    <lineage>
        <taxon>Eukaryota</taxon>
        <taxon>Metazoa</taxon>
        <taxon>Spiralia</taxon>
        <taxon>Lophotrochozoa</taxon>
        <taxon>Mollusca</taxon>
        <taxon>Gastropoda</taxon>
        <taxon>Heterobranchia</taxon>
        <taxon>Euthyneura</taxon>
        <taxon>Panpulmonata</taxon>
        <taxon>Sacoglossa</taxon>
        <taxon>Placobranchoidea</taxon>
        <taxon>Plakobranchidae</taxon>
        <taxon>Elysia</taxon>
    </lineage>
</organism>
<dbReference type="Proteomes" id="UP001283361">
    <property type="component" value="Unassembled WGS sequence"/>
</dbReference>
<accession>A0AAE1E402</accession>
<evidence type="ECO:0000313" key="2">
    <source>
        <dbReference type="Proteomes" id="UP001283361"/>
    </source>
</evidence>
<evidence type="ECO:0000313" key="1">
    <source>
        <dbReference type="EMBL" id="KAK3793411.1"/>
    </source>
</evidence>
<reference evidence="1" key="1">
    <citation type="journal article" date="2023" name="G3 (Bethesda)">
        <title>A reference genome for the long-term kleptoplast-retaining sea slug Elysia crispata morphotype clarki.</title>
        <authorList>
            <person name="Eastman K.E."/>
            <person name="Pendleton A.L."/>
            <person name="Shaikh M.A."/>
            <person name="Suttiyut T."/>
            <person name="Ogas R."/>
            <person name="Tomko P."/>
            <person name="Gavelis G."/>
            <person name="Widhalm J.R."/>
            <person name="Wisecaver J.H."/>
        </authorList>
    </citation>
    <scope>NUCLEOTIDE SEQUENCE</scope>
    <source>
        <strain evidence="1">ECLA1</strain>
    </source>
</reference>
<dbReference type="EMBL" id="JAWDGP010001251">
    <property type="protein sequence ID" value="KAK3793411.1"/>
    <property type="molecule type" value="Genomic_DNA"/>
</dbReference>
<proteinExistence type="predicted"/>
<sequence length="175" mass="19688">MSRKSHSTRQTKKRRSEISFSEISARLGSSARREVEILPSESDEEYISNSRSGAIIDVAHTIFSKGVQISFILFIVTENSSCATEQRMIFSKISGPLPFSVDRVWHMQPPQWVLNFSEVDFPNLTCNKGQHFSKGGQTFLVTSAVCTSTSQVPLFMEQLLQQVRCVSVGPEKLKR</sequence>
<name>A0AAE1E402_9GAST</name>
<protein>
    <submittedName>
        <fullName evidence="1">Uncharacterized protein</fullName>
    </submittedName>
</protein>
<gene>
    <name evidence="1" type="ORF">RRG08_039217</name>
</gene>